<organism evidence="1 2">
    <name type="scientific">Janthinobacterium lividum</name>
    <dbReference type="NCBI Taxonomy" id="29581"/>
    <lineage>
        <taxon>Bacteria</taxon>
        <taxon>Pseudomonadati</taxon>
        <taxon>Pseudomonadota</taxon>
        <taxon>Betaproteobacteria</taxon>
        <taxon>Burkholderiales</taxon>
        <taxon>Oxalobacteraceae</taxon>
        <taxon>Janthinobacterium</taxon>
    </lineage>
</organism>
<protein>
    <submittedName>
        <fullName evidence="1">Uncharacterized protein</fullName>
    </submittedName>
</protein>
<dbReference type="EMBL" id="FPKH01000001">
    <property type="protein sequence ID" value="SFX29964.1"/>
    <property type="molecule type" value="Genomic_DNA"/>
</dbReference>
<dbReference type="AlphaFoldDB" id="A0AB38C532"/>
<dbReference type="Proteomes" id="UP000182489">
    <property type="component" value="Unassembled WGS sequence"/>
</dbReference>
<evidence type="ECO:0000313" key="1">
    <source>
        <dbReference type="EMBL" id="SFX29964.1"/>
    </source>
</evidence>
<comment type="caution">
    <text evidence="1">The sequence shown here is derived from an EMBL/GenBank/DDBJ whole genome shotgun (WGS) entry which is preliminary data.</text>
</comment>
<gene>
    <name evidence="1" type="ORF">SAMN03097694_1528</name>
</gene>
<proteinExistence type="predicted"/>
<sequence length="249" mass="26990">MSATEISNNPWDQKGVFLRLSKERKVLLMAIAKKLGYEESPHKALAAYIASSKLNEEHQSVEHLSEFSDGFPALDALRQNIDQRFETLAASTINSQIRIEALVAGLNKALAPVLELLDAARPGPEAAISMAMWLGTAEEQFGLPIRRLALTRAAWIETKIDRESKGKVSMAFDADMLNIDGRAVQASTGARVEIVGIDPAGPLCVAISASPLRHIFFACQATQDGTWRATAFHADEAGAVGAQLESMEF</sequence>
<reference evidence="1 2" key="1">
    <citation type="submission" date="2016-11" db="EMBL/GenBank/DDBJ databases">
        <authorList>
            <person name="Varghese N."/>
            <person name="Submissions S."/>
        </authorList>
    </citation>
    <scope>NUCLEOTIDE SEQUENCE [LARGE SCALE GENOMIC DNA]</scope>
    <source>
        <strain evidence="1 2">NFR18</strain>
    </source>
</reference>
<evidence type="ECO:0000313" key="2">
    <source>
        <dbReference type="Proteomes" id="UP000182489"/>
    </source>
</evidence>
<accession>A0AB38C532</accession>
<name>A0AB38C532_9BURK</name>
<dbReference type="RefSeq" id="WP_072453382.1">
    <property type="nucleotide sequence ID" value="NZ_FPKH01000001.1"/>
</dbReference>